<gene>
    <name evidence="5" type="ORF">Sradi_0222700</name>
</gene>
<protein>
    <recommendedName>
        <fullName evidence="4">Purple acid phosphatase N-terminal domain-containing protein</fullName>
    </recommendedName>
</protein>
<evidence type="ECO:0000256" key="3">
    <source>
        <dbReference type="SAM" id="MobiDB-lite"/>
    </source>
</evidence>
<feature type="region of interest" description="Disordered" evidence="3">
    <location>
        <begin position="1"/>
        <end position="22"/>
    </location>
</feature>
<evidence type="ECO:0000313" key="5">
    <source>
        <dbReference type="EMBL" id="KAL0435148.1"/>
    </source>
</evidence>
<keyword evidence="2" id="KW-0964">Secreted</keyword>
<dbReference type="PANTHER" id="PTHR45778:SF3">
    <property type="entry name" value="PURPLE ACID PHOSPHATASE"/>
    <property type="match status" value="1"/>
</dbReference>
<dbReference type="Pfam" id="PF16656">
    <property type="entry name" value="Pur_ac_phosph_N"/>
    <property type="match status" value="1"/>
</dbReference>
<dbReference type="PANTHER" id="PTHR45778">
    <property type="entry name" value="PURPLE ACID PHOSPHATASE-RELATED"/>
    <property type="match status" value="1"/>
</dbReference>
<dbReference type="InterPro" id="IPR008963">
    <property type="entry name" value="Purple_acid_Pase-like_N"/>
</dbReference>
<organism evidence="5">
    <name type="scientific">Sesamum radiatum</name>
    <name type="common">Black benniseed</name>
    <dbReference type="NCBI Taxonomy" id="300843"/>
    <lineage>
        <taxon>Eukaryota</taxon>
        <taxon>Viridiplantae</taxon>
        <taxon>Streptophyta</taxon>
        <taxon>Embryophyta</taxon>
        <taxon>Tracheophyta</taxon>
        <taxon>Spermatophyta</taxon>
        <taxon>Magnoliopsida</taxon>
        <taxon>eudicotyledons</taxon>
        <taxon>Gunneridae</taxon>
        <taxon>Pentapetalae</taxon>
        <taxon>asterids</taxon>
        <taxon>lamiids</taxon>
        <taxon>Lamiales</taxon>
        <taxon>Pedaliaceae</taxon>
        <taxon>Sesamum</taxon>
    </lineage>
</organism>
<dbReference type="GO" id="GO:0046872">
    <property type="term" value="F:metal ion binding"/>
    <property type="evidence" value="ECO:0007669"/>
    <property type="project" value="InterPro"/>
</dbReference>
<accession>A0AAW2W0T3</accession>
<evidence type="ECO:0000256" key="2">
    <source>
        <dbReference type="ARBA" id="ARBA00022525"/>
    </source>
</evidence>
<feature type="domain" description="Purple acid phosphatase N-terminal" evidence="4">
    <location>
        <begin position="1"/>
        <end position="89"/>
    </location>
</feature>
<evidence type="ECO:0000256" key="1">
    <source>
        <dbReference type="ARBA" id="ARBA00004613"/>
    </source>
</evidence>
<comment type="caution">
    <text evidence="5">The sequence shown here is derived from an EMBL/GenBank/DDBJ whole genome shotgun (WGS) entry which is preliminary data.</text>
</comment>
<comment type="subcellular location">
    <subcellularLocation>
        <location evidence="1">Secreted</location>
    </subcellularLocation>
</comment>
<feature type="compositionally biased region" description="Polar residues" evidence="3">
    <location>
        <begin position="10"/>
        <end position="22"/>
    </location>
</feature>
<dbReference type="EMBL" id="JACGWJ010000002">
    <property type="protein sequence ID" value="KAL0435148.1"/>
    <property type="molecule type" value="Genomic_DNA"/>
</dbReference>
<sequence length="168" mass="18556">MRLRWVSGDQKPQQVQYGNGQKASSSVSTFSQADMCTSSLLESPAVDFGWHDPGYIHSAVMTGLNPSTTYSYKYGSDSVGWSDEVTFRTPPAGGSNQLTFLAYGDMGKAPLDSSVEHYIQDNSWSLCRISEFGYIRTHATKEELTVEVWPNHLIDSGLTEPSSDKNFP</sequence>
<dbReference type="GO" id="GO:0003993">
    <property type="term" value="F:acid phosphatase activity"/>
    <property type="evidence" value="ECO:0007669"/>
    <property type="project" value="InterPro"/>
</dbReference>
<dbReference type="InterPro" id="IPR015914">
    <property type="entry name" value="PAPs_N"/>
</dbReference>
<dbReference type="GO" id="GO:0005576">
    <property type="term" value="C:extracellular region"/>
    <property type="evidence" value="ECO:0007669"/>
    <property type="project" value="UniProtKB-SubCell"/>
</dbReference>
<dbReference type="Gene3D" id="2.60.40.380">
    <property type="entry name" value="Purple acid phosphatase-like, N-terminal"/>
    <property type="match status" value="1"/>
</dbReference>
<reference evidence="5" key="1">
    <citation type="submission" date="2020-06" db="EMBL/GenBank/DDBJ databases">
        <authorList>
            <person name="Li T."/>
            <person name="Hu X."/>
            <person name="Zhang T."/>
            <person name="Song X."/>
            <person name="Zhang H."/>
            <person name="Dai N."/>
            <person name="Sheng W."/>
            <person name="Hou X."/>
            <person name="Wei L."/>
        </authorList>
    </citation>
    <scope>NUCLEOTIDE SEQUENCE</scope>
    <source>
        <strain evidence="5">G02</strain>
        <tissue evidence="5">Leaf</tissue>
    </source>
</reference>
<reference evidence="5" key="2">
    <citation type="journal article" date="2024" name="Plant">
        <title>Genomic evolution and insights into agronomic trait innovations of Sesamum species.</title>
        <authorList>
            <person name="Miao H."/>
            <person name="Wang L."/>
            <person name="Qu L."/>
            <person name="Liu H."/>
            <person name="Sun Y."/>
            <person name="Le M."/>
            <person name="Wang Q."/>
            <person name="Wei S."/>
            <person name="Zheng Y."/>
            <person name="Lin W."/>
            <person name="Duan Y."/>
            <person name="Cao H."/>
            <person name="Xiong S."/>
            <person name="Wang X."/>
            <person name="Wei L."/>
            <person name="Li C."/>
            <person name="Ma Q."/>
            <person name="Ju M."/>
            <person name="Zhao R."/>
            <person name="Li G."/>
            <person name="Mu C."/>
            <person name="Tian Q."/>
            <person name="Mei H."/>
            <person name="Zhang T."/>
            <person name="Gao T."/>
            <person name="Zhang H."/>
        </authorList>
    </citation>
    <scope>NUCLEOTIDE SEQUENCE</scope>
    <source>
        <strain evidence="5">G02</strain>
    </source>
</reference>
<evidence type="ECO:0000259" key="4">
    <source>
        <dbReference type="Pfam" id="PF16656"/>
    </source>
</evidence>
<dbReference type="AlphaFoldDB" id="A0AAW2W0T3"/>
<proteinExistence type="predicted"/>
<dbReference type="SUPFAM" id="SSF49363">
    <property type="entry name" value="Purple acid phosphatase, N-terminal domain"/>
    <property type="match status" value="1"/>
</dbReference>
<name>A0AAW2W0T3_SESRA</name>